<dbReference type="Proteomes" id="UP000231586">
    <property type="component" value="Unassembled WGS sequence"/>
</dbReference>
<reference evidence="2 3" key="1">
    <citation type="submission" date="2017-11" db="EMBL/GenBank/DDBJ databases">
        <title>Genomic Encyclopedia of Archaeal and Bacterial Type Strains, Phase II (KMG-II): From Individual Species to Whole Genera.</title>
        <authorList>
            <person name="Goeker M."/>
        </authorList>
    </citation>
    <scope>NUCLEOTIDE SEQUENCE [LARGE SCALE GENOMIC DNA]</scope>
    <source>
        <strain evidence="2 3">DSM 22413</strain>
    </source>
</reference>
<comment type="caution">
    <text evidence="2">The sequence shown here is derived from an EMBL/GenBank/DDBJ whole genome shotgun (WGS) entry which is preliminary data.</text>
</comment>
<dbReference type="GO" id="GO:0003677">
    <property type="term" value="F:DNA binding"/>
    <property type="evidence" value="ECO:0007669"/>
    <property type="project" value="InterPro"/>
</dbReference>
<evidence type="ECO:0000259" key="1">
    <source>
        <dbReference type="PROSITE" id="PS50943"/>
    </source>
</evidence>
<feature type="domain" description="HTH cro/C1-type" evidence="1">
    <location>
        <begin position="21"/>
        <end position="79"/>
    </location>
</feature>
<evidence type="ECO:0000313" key="3">
    <source>
        <dbReference type="Proteomes" id="UP000231586"/>
    </source>
</evidence>
<dbReference type="Pfam" id="PF01381">
    <property type="entry name" value="HTH_3"/>
    <property type="match status" value="1"/>
</dbReference>
<dbReference type="CDD" id="cd00093">
    <property type="entry name" value="HTH_XRE"/>
    <property type="match status" value="1"/>
</dbReference>
<dbReference type="AlphaFoldDB" id="A0A2M8WRB9"/>
<name>A0A2M8WRB9_9MICO</name>
<keyword evidence="3" id="KW-1185">Reference proteome</keyword>
<evidence type="ECO:0000313" key="2">
    <source>
        <dbReference type="EMBL" id="PJI93444.1"/>
    </source>
</evidence>
<protein>
    <submittedName>
        <fullName evidence="2">Xre family transcriptional regulator</fullName>
    </submittedName>
</protein>
<proteinExistence type="predicted"/>
<dbReference type="InterPro" id="IPR001387">
    <property type="entry name" value="Cro/C1-type_HTH"/>
</dbReference>
<dbReference type="EMBL" id="PGTZ01000008">
    <property type="protein sequence ID" value="PJI93444.1"/>
    <property type="molecule type" value="Genomic_DNA"/>
</dbReference>
<dbReference type="SMART" id="SM00530">
    <property type="entry name" value="HTH_XRE"/>
    <property type="match status" value="1"/>
</dbReference>
<dbReference type="Gene3D" id="1.10.260.40">
    <property type="entry name" value="lambda repressor-like DNA-binding domains"/>
    <property type="match status" value="1"/>
</dbReference>
<dbReference type="PROSITE" id="PS50943">
    <property type="entry name" value="HTH_CROC1"/>
    <property type="match status" value="1"/>
</dbReference>
<organism evidence="2 3">
    <name type="scientific">Luteimicrobium subarcticum</name>
    <dbReference type="NCBI Taxonomy" id="620910"/>
    <lineage>
        <taxon>Bacteria</taxon>
        <taxon>Bacillati</taxon>
        <taxon>Actinomycetota</taxon>
        <taxon>Actinomycetes</taxon>
        <taxon>Micrococcales</taxon>
        <taxon>Luteimicrobium</taxon>
    </lineage>
</organism>
<dbReference type="SUPFAM" id="SSF47413">
    <property type="entry name" value="lambda repressor-like DNA-binding domains"/>
    <property type="match status" value="1"/>
</dbReference>
<dbReference type="InterPro" id="IPR010982">
    <property type="entry name" value="Lambda_DNA-bd_dom_sf"/>
</dbReference>
<accession>A0A2M8WRB9</accession>
<sequence>MPPRTYSPATREALRLLGTQIAAARRERRWTAADLAERAGITTVTLRRVEHGQPGVAIGTAFEVATLVGVPLFVPDSDLASLAGARARAADQLALLPARVRERAGDDRDDF</sequence>
<gene>
    <name evidence="2" type="ORF">CLV34_2018</name>
</gene>
<dbReference type="OrthoDB" id="4829260at2"/>
<dbReference type="RefSeq" id="WP_100350134.1">
    <property type="nucleotide sequence ID" value="NZ_PGTZ01000008.1"/>
</dbReference>